<feature type="transmembrane region" description="Helical" evidence="1">
    <location>
        <begin position="115"/>
        <end position="135"/>
    </location>
</feature>
<reference evidence="3" key="3">
    <citation type="submission" date="2022-12" db="EMBL/GenBank/DDBJ databases">
        <title>Genome analysis and biological profiling of marine Salinicoccus roseus MOSEL-ME25.</title>
        <authorList>
            <person name="Mirza F.T."/>
            <person name="Xie Y."/>
            <person name="Shinwari Z.K."/>
        </authorList>
    </citation>
    <scope>NUCLEOTIDE SEQUENCE</scope>
    <source>
        <strain evidence="3">MOSEL-ME25</strain>
    </source>
</reference>
<keyword evidence="1" id="KW-1133">Transmembrane helix</keyword>
<name>A0A0C2H836_9STAP</name>
<proteinExistence type="predicted"/>
<feature type="transmembrane region" description="Helical" evidence="1">
    <location>
        <begin position="298"/>
        <end position="316"/>
    </location>
</feature>
<feature type="transmembrane region" description="Helical" evidence="1">
    <location>
        <begin position="405"/>
        <end position="428"/>
    </location>
</feature>
<gene>
    <name evidence="3" type="ORF">F7P68_0012200</name>
    <name evidence="2" type="ORF">SN16_10780</name>
</gene>
<protein>
    <recommendedName>
        <fullName evidence="6">ABC-2 type transport system permease protein</fullName>
    </recommendedName>
</protein>
<dbReference type="Pfam" id="PF09847">
    <property type="entry name" value="12TM_1"/>
    <property type="match status" value="1"/>
</dbReference>
<accession>A0A0C2H836</accession>
<reference evidence="3" key="2">
    <citation type="submission" date="2020-04" db="EMBL/GenBank/DDBJ databases">
        <authorList>
            <person name="Tanveer F."/>
            <person name="Xie Y."/>
            <person name="Shinwari Z.K."/>
        </authorList>
    </citation>
    <scope>NUCLEOTIDE SEQUENCE</scope>
    <source>
        <strain evidence="3">MOSEL-ME25</strain>
    </source>
</reference>
<evidence type="ECO:0000313" key="2">
    <source>
        <dbReference type="EMBL" id="KIH69985.1"/>
    </source>
</evidence>
<feature type="transmembrane region" description="Helical" evidence="1">
    <location>
        <begin position="180"/>
        <end position="201"/>
    </location>
</feature>
<dbReference type="Proteomes" id="UP000527860">
    <property type="component" value="Unassembled WGS sequence"/>
</dbReference>
<evidence type="ECO:0008006" key="6">
    <source>
        <dbReference type="Google" id="ProtNLM"/>
    </source>
</evidence>
<evidence type="ECO:0000256" key="1">
    <source>
        <dbReference type="SAM" id="Phobius"/>
    </source>
</evidence>
<dbReference type="OrthoDB" id="2387130at2"/>
<dbReference type="EMBL" id="JXII01000009">
    <property type="protein sequence ID" value="KIH69985.1"/>
    <property type="molecule type" value="Genomic_DNA"/>
</dbReference>
<dbReference type="STRING" id="45670.SN16_10780"/>
<keyword evidence="5" id="KW-1185">Reference proteome</keyword>
<comment type="caution">
    <text evidence="2">The sequence shown here is derived from an EMBL/GenBank/DDBJ whole genome shotgun (WGS) entry which is preliminary data.</text>
</comment>
<keyword evidence="1" id="KW-0472">Membrane</keyword>
<evidence type="ECO:0000313" key="3">
    <source>
        <dbReference type="EMBL" id="MDB0581285.1"/>
    </source>
</evidence>
<evidence type="ECO:0000313" key="5">
    <source>
        <dbReference type="Proteomes" id="UP000527860"/>
    </source>
</evidence>
<organism evidence="2 4">
    <name type="scientific">Salinicoccus roseus</name>
    <dbReference type="NCBI Taxonomy" id="45670"/>
    <lineage>
        <taxon>Bacteria</taxon>
        <taxon>Bacillati</taxon>
        <taxon>Bacillota</taxon>
        <taxon>Bacilli</taxon>
        <taxon>Bacillales</taxon>
        <taxon>Staphylococcaceae</taxon>
        <taxon>Salinicoccus</taxon>
    </lineage>
</organism>
<feature type="transmembrane region" description="Helical" evidence="1">
    <location>
        <begin position="449"/>
        <end position="470"/>
    </location>
</feature>
<keyword evidence="1" id="KW-0812">Transmembrane</keyword>
<sequence>MVRLILRTELRSLFNYWKSLGETKMVLYIILGLLLLLFPLPMLVSVVFSLTLSVEESMLDGYMLLLSITAAVILLLLSIHFIIKDMILDRNVQLYLSFPISAAELFFAKFIKHGIIYTASILLPLGVVIGTGLAMRFGQWMLLADSLVYFLVLSILITASAYAFIFLTANILPVRKVSEILSFLGGISFILVYLVLLQVGGSVGGVLSFLADLPITFSGFLYGYEVFPGTLAAVLLIAAAVLALKAAELVSVRALSRGWEAGGRSGRKHRMTDGRVRHPIGSLMQKDLKLTTRNFKEIAALLPYYLMPLLFIYFSTSVDAGSAAEGIGASQLLVTAIGGTLVISLFIGAYNTARDAEHFAMLKALPLSGKHIAGAKYGFTLLTTAPVVMAAFAVAWVFSSAGIGVLLQLLLFIILMSMAAVPVGMYIGSANPVVSSKNPVKRLDTASNIVITIVIFAVLVLTAIILGVIGDDEVSTIQLLTAGGILLVMALSSLWMLRKVGARYDQGFKITYKD</sequence>
<dbReference type="GeneID" id="77846037"/>
<feature type="transmembrane region" description="Helical" evidence="1">
    <location>
        <begin position="147"/>
        <end position="168"/>
    </location>
</feature>
<feature type="transmembrane region" description="Helical" evidence="1">
    <location>
        <begin position="26"/>
        <end position="50"/>
    </location>
</feature>
<dbReference type="RefSeq" id="WP_040106626.1">
    <property type="nucleotide sequence ID" value="NZ_JABEVU030000001.1"/>
</dbReference>
<dbReference type="InterPro" id="IPR018646">
    <property type="entry name" value="12TM_1"/>
</dbReference>
<feature type="transmembrane region" description="Helical" evidence="1">
    <location>
        <begin position="328"/>
        <end position="353"/>
    </location>
</feature>
<dbReference type="EMBL" id="JABEVU030000001">
    <property type="protein sequence ID" value="MDB0581285.1"/>
    <property type="molecule type" value="Genomic_DNA"/>
</dbReference>
<feature type="transmembrane region" description="Helical" evidence="1">
    <location>
        <begin position="476"/>
        <end position="497"/>
    </location>
</feature>
<dbReference type="Proteomes" id="UP000031546">
    <property type="component" value="Unassembled WGS sequence"/>
</dbReference>
<feature type="transmembrane region" description="Helical" evidence="1">
    <location>
        <begin position="374"/>
        <end position="399"/>
    </location>
</feature>
<dbReference type="AlphaFoldDB" id="A0A0C2H836"/>
<feature type="transmembrane region" description="Helical" evidence="1">
    <location>
        <begin position="62"/>
        <end position="83"/>
    </location>
</feature>
<evidence type="ECO:0000313" key="4">
    <source>
        <dbReference type="Proteomes" id="UP000031546"/>
    </source>
</evidence>
<feature type="transmembrane region" description="Helical" evidence="1">
    <location>
        <begin position="221"/>
        <end position="244"/>
    </location>
</feature>
<reference evidence="2 4" key="1">
    <citation type="submission" date="2015-01" db="EMBL/GenBank/DDBJ databases">
        <title>Genome sequences of high lactate-tolerant strain Salinicoccus roseus W12 with industrial interest.</title>
        <authorList>
            <person name="Wang H."/>
            <person name="Yu B."/>
        </authorList>
    </citation>
    <scope>NUCLEOTIDE SEQUENCE [LARGE SCALE GENOMIC DNA]</scope>
    <source>
        <strain evidence="2 4">W12</strain>
    </source>
</reference>